<feature type="domain" description="CASTOR ACT" evidence="2">
    <location>
        <begin position="70"/>
        <end position="126"/>
    </location>
</feature>
<dbReference type="PANTHER" id="PTHR39199:SF1">
    <property type="entry name" value="BLR5128 PROTEIN"/>
    <property type="match status" value="1"/>
</dbReference>
<dbReference type="AlphaFoldDB" id="A0A1H9P0J9"/>
<gene>
    <name evidence="3" type="ORF">SAMN05444359_14126</name>
</gene>
<sequence>MSSVSDLSLLLQQMNPVLQPGAFVFTTSSEPHPAWESPAVAIVKEPEGITYVLPRSLADAEGIVYDFVAAWIMLTVHSDLEAVGLTAAVSTALADAGISCNVVAGFYHDHLFVPQEKQSAAMKALQQLTLV</sequence>
<reference evidence="4" key="1">
    <citation type="submission" date="2016-10" db="EMBL/GenBank/DDBJ databases">
        <authorList>
            <person name="Varghese N."/>
            <person name="Submissions S."/>
        </authorList>
    </citation>
    <scope>NUCLEOTIDE SEQUENCE [LARGE SCALE GENOMIC DNA]</scope>
    <source>
        <strain evidence="4">DSM 24740</strain>
    </source>
</reference>
<dbReference type="InParanoid" id="A0A1H9P0J9"/>
<dbReference type="Gene3D" id="3.30.2130.10">
    <property type="entry name" value="VC0802-like"/>
    <property type="match status" value="1"/>
</dbReference>
<feature type="domain" description="DUF2241" evidence="1">
    <location>
        <begin position="4"/>
        <end position="69"/>
    </location>
</feature>
<evidence type="ECO:0000259" key="1">
    <source>
        <dbReference type="Pfam" id="PF10000"/>
    </source>
</evidence>
<dbReference type="RefSeq" id="WP_090173364.1">
    <property type="nucleotide sequence ID" value="NZ_FOFB01000041.1"/>
</dbReference>
<dbReference type="STRING" id="478744.SAMN05444359_14126"/>
<dbReference type="PANTHER" id="PTHR39199">
    <property type="entry name" value="BLR5128 PROTEIN"/>
    <property type="match status" value="1"/>
</dbReference>
<dbReference type="InterPro" id="IPR018717">
    <property type="entry name" value="DUF2241"/>
</dbReference>
<dbReference type="InterPro" id="IPR027795">
    <property type="entry name" value="CASTOR_ACT_dom"/>
</dbReference>
<dbReference type="OrthoDB" id="517867at2"/>
<dbReference type="Pfam" id="PF10000">
    <property type="entry name" value="ACT_3"/>
    <property type="match status" value="1"/>
</dbReference>
<dbReference type="InterPro" id="IPR045865">
    <property type="entry name" value="ACT-like_dom_sf"/>
</dbReference>
<protein>
    <recommendedName>
        <fullName evidence="5">Aspartate kinase</fullName>
    </recommendedName>
</protein>
<keyword evidence="4" id="KW-1185">Reference proteome</keyword>
<proteinExistence type="predicted"/>
<dbReference type="EMBL" id="FOFB01000041">
    <property type="protein sequence ID" value="SER41746.1"/>
    <property type="molecule type" value="Genomic_DNA"/>
</dbReference>
<dbReference type="Proteomes" id="UP000199021">
    <property type="component" value="Unassembled WGS sequence"/>
</dbReference>
<dbReference type="SUPFAM" id="SSF55021">
    <property type="entry name" value="ACT-like"/>
    <property type="match status" value="2"/>
</dbReference>
<evidence type="ECO:0000313" key="4">
    <source>
        <dbReference type="Proteomes" id="UP000199021"/>
    </source>
</evidence>
<evidence type="ECO:0000259" key="2">
    <source>
        <dbReference type="Pfam" id="PF13840"/>
    </source>
</evidence>
<dbReference type="Pfam" id="PF13840">
    <property type="entry name" value="ACT_7"/>
    <property type="match status" value="1"/>
</dbReference>
<name>A0A1H9P0J9_9BACT</name>
<organism evidence="3 4">
    <name type="scientific">Neolewinella agarilytica</name>
    <dbReference type="NCBI Taxonomy" id="478744"/>
    <lineage>
        <taxon>Bacteria</taxon>
        <taxon>Pseudomonadati</taxon>
        <taxon>Bacteroidota</taxon>
        <taxon>Saprospiria</taxon>
        <taxon>Saprospirales</taxon>
        <taxon>Lewinellaceae</taxon>
        <taxon>Neolewinella</taxon>
    </lineage>
</organism>
<accession>A0A1H9P0J9</accession>
<evidence type="ECO:0008006" key="5">
    <source>
        <dbReference type="Google" id="ProtNLM"/>
    </source>
</evidence>
<evidence type="ECO:0000313" key="3">
    <source>
        <dbReference type="EMBL" id="SER41746.1"/>
    </source>
</evidence>